<dbReference type="AlphaFoldDB" id="A0A1H4ICW2"/>
<dbReference type="Proteomes" id="UP000198609">
    <property type="component" value="Unassembled WGS sequence"/>
</dbReference>
<keyword evidence="2" id="KW-1185">Reference proteome</keyword>
<name>A0A1H4ICW2_STRMJ</name>
<protein>
    <submittedName>
        <fullName evidence="1">Uncharacterized protein</fullName>
    </submittedName>
</protein>
<proteinExistence type="predicted"/>
<evidence type="ECO:0000313" key="1">
    <source>
        <dbReference type="EMBL" id="SEB31861.1"/>
    </source>
</evidence>
<gene>
    <name evidence="1" type="ORF">SAMN04490356_0525</name>
</gene>
<organism evidence="1 2">
    <name type="scientific">Streptomyces melanosporofaciens</name>
    <dbReference type="NCBI Taxonomy" id="67327"/>
    <lineage>
        <taxon>Bacteria</taxon>
        <taxon>Bacillati</taxon>
        <taxon>Actinomycetota</taxon>
        <taxon>Actinomycetes</taxon>
        <taxon>Kitasatosporales</taxon>
        <taxon>Streptomycetaceae</taxon>
        <taxon>Streptomyces</taxon>
        <taxon>Streptomyces violaceusniger group</taxon>
    </lineage>
</organism>
<dbReference type="EMBL" id="FNST01000001">
    <property type="protein sequence ID" value="SEB31861.1"/>
    <property type="molecule type" value="Genomic_DNA"/>
</dbReference>
<sequence>MTPKAVQARTIANFLPLVCERAGAKIVHNADAGYTGVRFETVNGPVILQMPTEDGNDFRIIHEFIEPSDENGRTEKEIAHFPAIYKPQGVAHFTAQILNSRGFLG</sequence>
<evidence type="ECO:0000313" key="2">
    <source>
        <dbReference type="Proteomes" id="UP000198609"/>
    </source>
</evidence>
<reference evidence="2" key="1">
    <citation type="submission" date="2016-10" db="EMBL/GenBank/DDBJ databases">
        <authorList>
            <person name="Varghese N."/>
            <person name="Submissions S."/>
        </authorList>
    </citation>
    <scope>NUCLEOTIDE SEQUENCE [LARGE SCALE GENOMIC DNA]</scope>
    <source>
        <strain evidence="2">DSM 40318</strain>
    </source>
</reference>
<accession>A0A1H4ICW2</accession>